<dbReference type="AlphaFoldDB" id="A0A1G7XMZ6"/>
<name>A0A1G7XMZ6_9PSEU</name>
<dbReference type="STRING" id="200378.SAMN05216553_11288"/>
<keyword evidence="2" id="KW-1185">Reference proteome</keyword>
<dbReference type="EMBL" id="FNCC01000012">
    <property type="protein sequence ID" value="SDG85020.1"/>
    <property type="molecule type" value="Genomic_DNA"/>
</dbReference>
<evidence type="ECO:0000313" key="1">
    <source>
        <dbReference type="EMBL" id="SDG85020.1"/>
    </source>
</evidence>
<dbReference type="Proteomes" id="UP000199623">
    <property type="component" value="Unassembled WGS sequence"/>
</dbReference>
<proteinExistence type="predicted"/>
<organism evidence="1 2">
    <name type="scientific">Lentzea fradiae</name>
    <dbReference type="NCBI Taxonomy" id="200378"/>
    <lineage>
        <taxon>Bacteria</taxon>
        <taxon>Bacillati</taxon>
        <taxon>Actinomycetota</taxon>
        <taxon>Actinomycetes</taxon>
        <taxon>Pseudonocardiales</taxon>
        <taxon>Pseudonocardiaceae</taxon>
        <taxon>Lentzea</taxon>
    </lineage>
</organism>
<sequence length="236" mass="25672">MEELLSISDDSVERFLRRWHGAPDRPARPVPEGAPLPDRLRAWFALTSRWSAEVVAVSGPVDPSELVEEAGKLVFWVDGQGSWEWGVPLSGDDPPVFGREVGTDWAPVEESLSEFLLHVTVLESAIGSPHQCCAHGVPAARLNEMISDVPALPLPASPCPSMDARIFVGPDTLVQVSESVSDLTPSQERTFDVTVSAAGRTPIDEVVDGHPEIPWKRHTAFVPQGFSPDDLPGFLR</sequence>
<reference evidence="2" key="1">
    <citation type="submission" date="2016-10" db="EMBL/GenBank/DDBJ databases">
        <authorList>
            <person name="Varghese N."/>
            <person name="Submissions S."/>
        </authorList>
    </citation>
    <scope>NUCLEOTIDE SEQUENCE [LARGE SCALE GENOMIC DNA]</scope>
    <source>
        <strain evidence="2">CGMCC 4.3506</strain>
    </source>
</reference>
<protein>
    <submittedName>
        <fullName evidence="1">Uncharacterized protein</fullName>
    </submittedName>
</protein>
<gene>
    <name evidence="1" type="ORF">SAMN05216553_11288</name>
</gene>
<accession>A0A1G7XMZ6</accession>
<evidence type="ECO:0000313" key="2">
    <source>
        <dbReference type="Proteomes" id="UP000199623"/>
    </source>
</evidence>